<sequence>MKIKQVLNNNAVIATDNNQEVVVMGRGVSPFRRSRVRWWMKGGLRRRLF</sequence>
<dbReference type="Gene3D" id="2.30.24.10">
    <property type="entry name" value="CAT RNA-binding domain"/>
    <property type="match status" value="1"/>
</dbReference>
<keyword evidence="3" id="KW-1185">Reference proteome</keyword>
<dbReference type="InterPro" id="IPR036650">
    <property type="entry name" value="CAT_RNA-bd_dom_sf"/>
</dbReference>
<dbReference type="RefSeq" id="WP_377775158.1">
    <property type="nucleotide sequence ID" value="NZ_JBHUOQ010000004.1"/>
</dbReference>
<evidence type="ECO:0000259" key="1">
    <source>
        <dbReference type="SMART" id="SM01061"/>
    </source>
</evidence>
<accession>A0ABW5WWJ5</accession>
<gene>
    <name evidence="2" type="ORF">ACFSX4_11965</name>
</gene>
<evidence type="ECO:0000313" key="2">
    <source>
        <dbReference type="EMBL" id="MFD2831181.1"/>
    </source>
</evidence>
<evidence type="ECO:0000313" key="3">
    <source>
        <dbReference type="Proteomes" id="UP001597519"/>
    </source>
</evidence>
<dbReference type="Pfam" id="PF03123">
    <property type="entry name" value="CAT_RBD"/>
    <property type="match status" value="1"/>
</dbReference>
<dbReference type="InterPro" id="IPR004341">
    <property type="entry name" value="CAT_RNA-bd_dom"/>
</dbReference>
<comment type="caution">
    <text evidence="2">The sequence shown here is derived from an EMBL/GenBank/DDBJ whole genome shotgun (WGS) entry which is preliminary data.</text>
</comment>
<proteinExistence type="predicted"/>
<dbReference type="SMART" id="SM01061">
    <property type="entry name" value="CAT_RBD"/>
    <property type="match status" value="1"/>
</dbReference>
<dbReference type="EMBL" id="JBHUOQ010000004">
    <property type="protein sequence ID" value="MFD2831181.1"/>
    <property type="molecule type" value="Genomic_DNA"/>
</dbReference>
<organism evidence="2 3">
    <name type="scientific">Corticicoccus populi</name>
    <dbReference type="NCBI Taxonomy" id="1812821"/>
    <lineage>
        <taxon>Bacteria</taxon>
        <taxon>Bacillati</taxon>
        <taxon>Bacillota</taxon>
        <taxon>Bacilli</taxon>
        <taxon>Bacillales</taxon>
        <taxon>Staphylococcaceae</taxon>
        <taxon>Corticicoccus</taxon>
    </lineage>
</organism>
<dbReference type="Proteomes" id="UP001597519">
    <property type="component" value="Unassembled WGS sequence"/>
</dbReference>
<dbReference type="SUPFAM" id="SSF50151">
    <property type="entry name" value="SacY-like RNA-binding domain"/>
    <property type="match status" value="1"/>
</dbReference>
<name>A0ABW5WWJ5_9STAP</name>
<reference evidence="3" key="1">
    <citation type="journal article" date="2019" name="Int. J. Syst. Evol. Microbiol.">
        <title>The Global Catalogue of Microorganisms (GCM) 10K type strain sequencing project: providing services to taxonomists for standard genome sequencing and annotation.</title>
        <authorList>
            <consortium name="The Broad Institute Genomics Platform"/>
            <consortium name="The Broad Institute Genome Sequencing Center for Infectious Disease"/>
            <person name="Wu L."/>
            <person name="Ma J."/>
        </authorList>
    </citation>
    <scope>NUCLEOTIDE SEQUENCE [LARGE SCALE GENOMIC DNA]</scope>
    <source>
        <strain evidence="3">KCTC 33575</strain>
    </source>
</reference>
<feature type="domain" description="CAT RNA-binding" evidence="1">
    <location>
        <begin position="1"/>
        <end position="36"/>
    </location>
</feature>
<protein>
    <submittedName>
        <fullName evidence="2">CAT RNA binding domain-containing protein</fullName>
    </submittedName>
</protein>